<gene>
    <name evidence="1" type="ORF">ABB37_03159</name>
</gene>
<dbReference type="EMBL" id="LGTL01000005">
    <property type="protein sequence ID" value="KPA81975.1"/>
    <property type="molecule type" value="Genomic_DNA"/>
</dbReference>
<dbReference type="InterPro" id="IPR006553">
    <property type="entry name" value="Leu-rich_rpt_Cys-con_subtyp"/>
</dbReference>
<evidence type="ECO:0000313" key="1">
    <source>
        <dbReference type="EMBL" id="KPA81975.1"/>
    </source>
</evidence>
<dbReference type="Gene3D" id="3.80.10.10">
    <property type="entry name" value="Ribonuclease Inhibitor"/>
    <property type="match status" value="2"/>
</dbReference>
<protein>
    <submittedName>
        <fullName evidence="1">Uncharacterized protein</fullName>
    </submittedName>
</protein>
<dbReference type="InterPro" id="IPR032675">
    <property type="entry name" value="LRR_dom_sf"/>
</dbReference>
<dbReference type="PANTHER" id="PTHR13318:SF190">
    <property type="entry name" value="PARTNER OF PAIRED, ISOFORM B"/>
    <property type="match status" value="1"/>
</dbReference>
<dbReference type="VEuPathDB" id="TriTrypDB:LpyrH10_05_0190"/>
<organism evidence="1 2">
    <name type="scientific">Leptomonas pyrrhocoris</name>
    <name type="common">Firebug parasite</name>
    <dbReference type="NCBI Taxonomy" id="157538"/>
    <lineage>
        <taxon>Eukaryota</taxon>
        <taxon>Discoba</taxon>
        <taxon>Euglenozoa</taxon>
        <taxon>Kinetoplastea</taxon>
        <taxon>Metakinetoplastina</taxon>
        <taxon>Trypanosomatida</taxon>
        <taxon>Trypanosomatidae</taxon>
        <taxon>Leishmaniinae</taxon>
        <taxon>Leptomonas</taxon>
    </lineage>
</organism>
<proteinExistence type="predicted"/>
<name>A0A0N0DWL9_LEPPY</name>
<dbReference type="GO" id="GO:0031146">
    <property type="term" value="P:SCF-dependent proteasomal ubiquitin-dependent protein catabolic process"/>
    <property type="evidence" value="ECO:0007669"/>
    <property type="project" value="TreeGrafter"/>
</dbReference>
<dbReference type="SMART" id="SM00367">
    <property type="entry name" value="LRR_CC"/>
    <property type="match status" value="3"/>
</dbReference>
<dbReference type="RefSeq" id="XP_015660414.1">
    <property type="nucleotide sequence ID" value="XM_015800407.1"/>
</dbReference>
<dbReference type="PANTHER" id="PTHR13318">
    <property type="entry name" value="PARTNER OF PAIRED, ISOFORM B-RELATED"/>
    <property type="match status" value="1"/>
</dbReference>
<reference evidence="1 2" key="1">
    <citation type="submission" date="2015-07" db="EMBL/GenBank/DDBJ databases">
        <title>High-quality genome of monoxenous trypanosomatid Leptomonas pyrrhocoris.</title>
        <authorList>
            <person name="Flegontov P."/>
            <person name="Butenko A."/>
            <person name="Firsov S."/>
            <person name="Vlcek C."/>
            <person name="Logacheva M.D."/>
            <person name="Field M."/>
            <person name="Filatov D."/>
            <person name="Flegontova O."/>
            <person name="Gerasimov E."/>
            <person name="Jackson A.P."/>
            <person name="Kelly S."/>
            <person name="Opperdoes F."/>
            <person name="O'Reilly A."/>
            <person name="Votypka J."/>
            <person name="Yurchenko V."/>
            <person name="Lukes J."/>
        </authorList>
    </citation>
    <scope>NUCLEOTIDE SEQUENCE [LARGE SCALE GENOMIC DNA]</scope>
    <source>
        <strain evidence="1">H10</strain>
    </source>
</reference>
<dbReference type="Proteomes" id="UP000037923">
    <property type="component" value="Unassembled WGS sequence"/>
</dbReference>
<dbReference type="OMA" id="RIAHPPK"/>
<sequence length="444" mass="49548">MLLREINAFFENADQSSTRRTQMVGALSPAARHEILITSGLQFGEIRVFIDPKGIAITVTAECSVPLIGWWNYEGDVTITSSGASITACELISVVKRSWSHSRICRVELKHQDEVEVKVQEKILHSLSILRHDLVDLRLENFYLSANDALPAFNQLRSIFLTGFSGPVQSWSEALNSSAERVEICDTTAFTTESFSYLEDNTLYRLILDNTNVAVSNLDQLKCARALETLSLIDCRKINSFDAASFPELRVLLLGRTPISSDTMTGIETCRHLKLINLGGCREITDINVLGKLKEIREIFVHETNVTNDGIVGLTGCENLEKLNLGGCRHISDVNHLGCLTALKELHLWSTKVSNQGIHGLCHCSSLTELVLDDCTRITDVTSLGWLPSLRWLSLLGTEVNSDGIKELIHCRNIETLALAGTRVDRPPKLWRHEAIMEYLSKFQ</sequence>
<dbReference type="AlphaFoldDB" id="A0A0N0DWL9"/>
<accession>A0A0N0DWL9</accession>
<dbReference type="GeneID" id="26903450"/>
<dbReference type="OrthoDB" id="258373at2759"/>
<dbReference type="SUPFAM" id="SSF52047">
    <property type="entry name" value="RNI-like"/>
    <property type="match status" value="1"/>
</dbReference>
<keyword evidence="2" id="KW-1185">Reference proteome</keyword>
<comment type="caution">
    <text evidence="1">The sequence shown here is derived from an EMBL/GenBank/DDBJ whole genome shotgun (WGS) entry which is preliminary data.</text>
</comment>
<evidence type="ECO:0000313" key="2">
    <source>
        <dbReference type="Proteomes" id="UP000037923"/>
    </source>
</evidence>
<dbReference type="GO" id="GO:0019005">
    <property type="term" value="C:SCF ubiquitin ligase complex"/>
    <property type="evidence" value="ECO:0007669"/>
    <property type="project" value="TreeGrafter"/>
</dbReference>